<proteinExistence type="predicted"/>
<protein>
    <submittedName>
        <fullName evidence="1">Uncharacterized protein</fullName>
    </submittedName>
</protein>
<dbReference type="EMBL" id="KI659399">
    <property type="protein sequence ID" value="ETN79635.1"/>
    <property type="molecule type" value="Genomic_DNA"/>
</dbReference>
<evidence type="ECO:0000313" key="2">
    <source>
        <dbReference type="Proteomes" id="UP000053676"/>
    </source>
</evidence>
<evidence type="ECO:0000313" key="1">
    <source>
        <dbReference type="EMBL" id="ETN79635.1"/>
    </source>
</evidence>
<dbReference type="KEGG" id="nai:NECAME_18088"/>
<dbReference type="Proteomes" id="UP000053676">
    <property type="component" value="Unassembled WGS sequence"/>
</dbReference>
<dbReference type="AlphaFoldDB" id="W2TC53"/>
<reference evidence="2" key="1">
    <citation type="journal article" date="2014" name="Nat. Genet.">
        <title>Genome of the human hookworm Necator americanus.</title>
        <authorList>
            <person name="Tang Y.T."/>
            <person name="Gao X."/>
            <person name="Rosa B.A."/>
            <person name="Abubucker S."/>
            <person name="Hallsworth-Pepin K."/>
            <person name="Martin J."/>
            <person name="Tyagi R."/>
            <person name="Heizer E."/>
            <person name="Zhang X."/>
            <person name="Bhonagiri-Palsikar V."/>
            <person name="Minx P."/>
            <person name="Warren W.C."/>
            <person name="Wang Q."/>
            <person name="Zhan B."/>
            <person name="Hotez P.J."/>
            <person name="Sternberg P.W."/>
            <person name="Dougall A."/>
            <person name="Gaze S.T."/>
            <person name="Mulvenna J."/>
            <person name="Sotillo J."/>
            <person name="Ranganathan S."/>
            <person name="Rabelo E.M."/>
            <person name="Wilson R.K."/>
            <person name="Felgner P.L."/>
            <person name="Bethony J."/>
            <person name="Hawdon J.M."/>
            <person name="Gasser R.B."/>
            <person name="Loukas A."/>
            <person name="Mitreva M."/>
        </authorList>
    </citation>
    <scope>NUCLEOTIDE SEQUENCE [LARGE SCALE GENOMIC DNA]</scope>
</reference>
<name>W2TC53_NECAM</name>
<accession>W2TC53</accession>
<gene>
    <name evidence="1" type="ORF">NECAME_18088</name>
</gene>
<keyword evidence="2" id="KW-1185">Reference proteome</keyword>
<sequence length="49" mass="5872">MSRVYAWKISTFTKEHFFHCLRTGCKQFTPAVHQFSSLFYLMVSLGIYY</sequence>
<organism evidence="1 2">
    <name type="scientific">Necator americanus</name>
    <name type="common">Human hookworm</name>
    <dbReference type="NCBI Taxonomy" id="51031"/>
    <lineage>
        <taxon>Eukaryota</taxon>
        <taxon>Metazoa</taxon>
        <taxon>Ecdysozoa</taxon>
        <taxon>Nematoda</taxon>
        <taxon>Chromadorea</taxon>
        <taxon>Rhabditida</taxon>
        <taxon>Rhabditina</taxon>
        <taxon>Rhabditomorpha</taxon>
        <taxon>Strongyloidea</taxon>
        <taxon>Ancylostomatidae</taxon>
        <taxon>Bunostominae</taxon>
        <taxon>Necator</taxon>
    </lineage>
</organism>